<feature type="domain" description="Blue (type 1) copper" evidence="4">
    <location>
        <begin position="76"/>
        <end position="161"/>
    </location>
</feature>
<evidence type="ECO:0000259" key="4">
    <source>
        <dbReference type="Pfam" id="PF00127"/>
    </source>
</evidence>
<dbReference type="RefSeq" id="WP_276234773.1">
    <property type="nucleotide sequence ID" value="NZ_CP119802.1"/>
</dbReference>
<dbReference type="InterPro" id="IPR008972">
    <property type="entry name" value="Cupredoxin"/>
</dbReference>
<organism evidence="5 6">
    <name type="scientific">Halosegnis marinus</name>
    <dbReference type="NCBI Taxonomy" id="3034023"/>
    <lineage>
        <taxon>Archaea</taxon>
        <taxon>Methanobacteriati</taxon>
        <taxon>Methanobacteriota</taxon>
        <taxon>Stenosarchaea group</taxon>
        <taxon>Halobacteria</taxon>
        <taxon>Halobacteriales</taxon>
        <taxon>Natronomonadaceae</taxon>
        <taxon>Halosegnis</taxon>
    </lineage>
</organism>
<dbReference type="EMBL" id="JBHTAP010000001">
    <property type="protein sequence ID" value="MFC7233776.1"/>
    <property type="molecule type" value="Genomic_DNA"/>
</dbReference>
<feature type="region of interest" description="Disordered" evidence="3">
    <location>
        <begin position="114"/>
        <end position="135"/>
    </location>
</feature>
<dbReference type="AlphaFoldDB" id="A0ABD5ZJM9"/>
<evidence type="ECO:0000313" key="6">
    <source>
        <dbReference type="Proteomes" id="UP001596398"/>
    </source>
</evidence>
<keyword evidence="6" id="KW-1185">Reference proteome</keyword>
<dbReference type="NCBIfam" id="TIGR03102">
    <property type="entry name" value="halo_cynanin"/>
    <property type="match status" value="1"/>
</dbReference>
<evidence type="ECO:0000256" key="2">
    <source>
        <dbReference type="ARBA" id="ARBA00023008"/>
    </source>
</evidence>
<dbReference type="InterPro" id="IPR006311">
    <property type="entry name" value="TAT_signal"/>
</dbReference>
<dbReference type="InterPro" id="IPR017533">
    <property type="entry name" value="Halocyanin"/>
</dbReference>
<gene>
    <name evidence="5" type="ORF">ACFQJ4_00445</name>
</gene>
<sequence>MNDRMGRRRFVAATGAAGLAALAGCSGGGDDPTPTDYTEAEARVAEYLDASVAEDTFDGTFADATGEDEVVVDVGADGNGAAYAFAPVAVRISAGTTVSWQWTGQGGVHNVASDGDSDFDFDSGDPKQTGDPFEQSFDDTGVGLYVCEPHRSLGMKGGIVVVE</sequence>
<dbReference type="GO" id="GO:0046872">
    <property type="term" value="F:metal ion binding"/>
    <property type="evidence" value="ECO:0007669"/>
    <property type="project" value="UniProtKB-KW"/>
</dbReference>
<dbReference type="Proteomes" id="UP001596398">
    <property type="component" value="Unassembled WGS sequence"/>
</dbReference>
<keyword evidence="1" id="KW-0479">Metal-binding</keyword>
<reference evidence="5 6" key="1">
    <citation type="journal article" date="2019" name="Int. J. Syst. Evol. Microbiol.">
        <title>The Global Catalogue of Microorganisms (GCM) 10K type strain sequencing project: providing services to taxonomists for standard genome sequencing and annotation.</title>
        <authorList>
            <consortium name="The Broad Institute Genomics Platform"/>
            <consortium name="The Broad Institute Genome Sequencing Center for Infectious Disease"/>
            <person name="Wu L."/>
            <person name="Ma J."/>
        </authorList>
    </citation>
    <scope>NUCLEOTIDE SEQUENCE [LARGE SCALE GENOMIC DNA]</scope>
    <source>
        <strain evidence="5 6">DT85</strain>
    </source>
</reference>
<dbReference type="PROSITE" id="PS51318">
    <property type="entry name" value="TAT"/>
    <property type="match status" value="1"/>
</dbReference>
<dbReference type="Gene3D" id="2.60.40.420">
    <property type="entry name" value="Cupredoxins - blue copper proteins"/>
    <property type="match status" value="1"/>
</dbReference>
<evidence type="ECO:0000256" key="1">
    <source>
        <dbReference type="ARBA" id="ARBA00022723"/>
    </source>
</evidence>
<name>A0ABD5ZJM9_9EURY</name>
<dbReference type="InterPro" id="IPR000923">
    <property type="entry name" value="BlueCu_1"/>
</dbReference>
<evidence type="ECO:0000313" key="5">
    <source>
        <dbReference type="EMBL" id="MFC7233776.1"/>
    </source>
</evidence>
<comment type="caution">
    <text evidence="5">The sequence shown here is derived from an EMBL/GenBank/DDBJ whole genome shotgun (WGS) entry which is preliminary data.</text>
</comment>
<keyword evidence="2" id="KW-0186">Copper</keyword>
<dbReference type="PROSITE" id="PS51257">
    <property type="entry name" value="PROKAR_LIPOPROTEIN"/>
    <property type="match status" value="1"/>
</dbReference>
<accession>A0ABD5ZJM9</accession>
<proteinExistence type="predicted"/>
<protein>
    <submittedName>
        <fullName evidence="5">Halocyanin domain-containing protein</fullName>
    </submittedName>
</protein>
<dbReference type="Pfam" id="PF00127">
    <property type="entry name" value="Copper-bind"/>
    <property type="match status" value="1"/>
</dbReference>
<dbReference type="GeneID" id="79265434"/>
<evidence type="ECO:0000256" key="3">
    <source>
        <dbReference type="SAM" id="MobiDB-lite"/>
    </source>
</evidence>
<dbReference type="SUPFAM" id="SSF49503">
    <property type="entry name" value="Cupredoxins"/>
    <property type="match status" value="1"/>
</dbReference>